<evidence type="ECO:0000313" key="2">
    <source>
        <dbReference type="Proteomes" id="UP000176273"/>
    </source>
</evidence>
<dbReference type="GO" id="GO:0006355">
    <property type="term" value="P:regulation of DNA-templated transcription"/>
    <property type="evidence" value="ECO:0007669"/>
    <property type="project" value="InterPro"/>
</dbReference>
<dbReference type="InterPro" id="IPR013321">
    <property type="entry name" value="Arc_rbn_hlx_hlx"/>
</dbReference>
<comment type="caution">
    <text evidence="1">The sequence shown here is derived from an EMBL/GenBank/DDBJ whole genome shotgun (WGS) entry which is preliminary data.</text>
</comment>
<dbReference type="Proteomes" id="UP000176273">
    <property type="component" value="Unassembled WGS sequence"/>
</dbReference>
<gene>
    <name evidence="1" type="ORF">A2110_00020</name>
</gene>
<name>A0A1F6BII0_9BACT</name>
<dbReference type="STRING" id="1798468.A2110_00020"/>
<accession>A0A1F6BII0</accession>
<dbReference type="EMBL" id="MFKH01000017">
    <property type="protein sequence ID" value="OGG36710.1"/>
    <property type="molecule type" value="Genomic_DNA"/>
</dbReference>
<proteinExistence type="predicted"/>
<sequence length="92" mass="10490">MAKVVINIKADRETKEKAQKVAKELGMPLSTVVNAYLKQFIRTKEVHFFVEGTLKKTVRKRLDKIAEDVKKGRNLSPAFSNVEEAIKYLNAK</sequence>
<dbReference type="AlphaFoldDB" id="A0A1F6BII0"/>
<organism evidence="1 2">
    <name type="scientific">Candidatus Jorgensenbacteria bacterium GWA1_54_12</name>
    <dbReference type="NCBI Taxonomy" id="1798468"/>
    <lineage>
        <taxon>Bacteria</taxon>
        <taxon>Candidatus Joergenseniibacteriota</taxon>
    </lineage>
</organism>
<evidence type="ECO:0008006" key="3">
    <source>
        <dbReference type="Google" id="ProtNLM"/>
    </source>
</evidence>
<reference evidence="1 2" key="1">
    <citation type="journal article" date="2016" name="Nat. Commun.">
        <title>Thousands of microbial genomes shed light on interconnected biogeochemical processes in an aquifer system.</title>
        <authorList>
            <person name="Anantharaman K."/>
            <person name="Brown C.T."/>
            <person name="Hug L.A."/>
            <person name="Sharon I."/>
            <person name="Castelle C.J."/>
            <person name="Probst A.J."/>
            <person name="Thomas B.C."/>
            <person name="Singh A."/>
            <person name="Wilkins M.J."/>
            <person name="Karaoz U."/>
            <person name="Brodie E.L."/>
            <person name="Williams K.H."/>
            <person name="Hubbard S.S."/>
            <person name="Banfield J.F."/>
        </authorList>
    </citation>
    <scope>NUCLEOTIDE SEQUENCE [LARGE SCALE GENOMIC DNA]</scope>
</reference>
<evidence type="ECO:0000313" key="1">
    <source>
        <dbReference type="EMBL" id="OGG36710.1"/>
    </source>
</evidence>
<dbReference type="Gene3D" id="1.10.1220.10">
    <property type="entry name" value="Met repressor-like"/>
    <property type="match status" value="1"/>
</dbReference>
<protein>
    <recommendedName>
        <fullName evidence="3">Damage-inducible protein J</fullName>
    </recommendedName>
</protein>